<feature type="domain" description="tRNA/rRNA methyltransferase SpoU type" evidence="7">
    <location>
        <begin position="20"/>
        <end position="120"/>
    </location>
</feature>
<evidence type="ECO:0000313" key="10">
    <source>
        <dbReference type="Proteomes" id="UP000254741"/>
    </source>
</evidence>
<dbReference type="PANTHER" id="PTHR43453">
    <property type="entry name" value="RRNA METHYLASE-LIKE"/>
    <property type="match status" value="1"/>
</dbReference>
<evidence type="ECO:0000256" key="4">
    <source>
        <dbReference type="ARBA" id="ARBA00022691"/>
    </source>
</evidence>
<protein>
    <submittedName>
        <fullName evidence="9">tRNA (Guanosine-2'-O)-methyltransferase</fullName>
        <ecNumber evidence="9">2.1.1.34</ecNumber>
    </submittedName>
</protein>
<dbReference type="InterPro" id="IPR033671">
    <property type="entry name" value="TrmH"/>
</dbReference>
<keyword evidence="2 9" id="KW-0489">Methyltransferase</keyword>
<dbReference type="Gene3D" id="3.40.1280.10">
    <property type="match status" value="1"/>
</dbReference>
<keyword evidence="4" id="KW-0949">S-adenosyl-L-methionine</keyword>
<accession>A0A379T336</accession>
<evidence type="ECO:0000256" key="3">
    <source>
        <dbReference type="ARBA" id="ARBA00022679"/>
    </source>
</evidence>
<dbReference type="SUPFAM" id="SSF50249">
    <property type="entry name" value="Nucleic acid-binding proteins"/>
    <property type="match status" value="1"/>
</dbReference>
<dbReference type="AlphaFoldDB" id="A0A379T336"/>
<evidence type="ECO:0000256" key="5">
    <source>
        <dbReference type="ARBA" id="ARBA00022694"/>
    </source>
</evidence>
<dbReference type="SUPFAM" id="SSF75217">
    <property type="entry name" value="alpha/beta knot"/>
    <property type="match status" value="1"/>
</dbReference>
<evidence type="ECO:0000256" key="1">
    <source>
        <dbReference type="ARBA" id="ARBA00022555"/>
    </source>
</evidence>
<dbReference type="GO" id="GO:0002938">
    <property type="term" value="P:tRNA guanine ribose methylation"/>
    <property type="evidence" value="ECO:0007669"/>
    <property type="project" value="TreeGrafter"/>
</dbReference>
<keyword evidence="6" id="KW-0694">RNA-binding</keyword>
<dbReference type="GO" id="GO:0141100">
    <property type="term" value="F:tRNA (guanine(18)-2'-O)-methyltransferase activity"/>
    <property type="evidence" value="ECO:0007669"/>
    <property type="project" value="UniProtKB-EC"/>
</dbReference>
<dbReference type="InterPro" id="IPR001537">
    <property type="entry name" value="SpoU_MeTrfase"/>
</dbReference>
<dbReference type="InterPro" id="IPR029028">
    <property type="entry name" value="Alpha/beta_knot_MTases"/>
</dbReference>
<name>A0A379T336_SALER</name>
<organism evidence="9 10">
    <name type="scientific">Salmonella enterica subsp. arizonae</name>
    <dbReference type="NCBI Taxonomy" id="59203"/>
    <lineage>
        <taxon>Bacteria</taxon>
        <taxon>Pseudomonadati</taxon>
        <taxon>Pseudomonadota</taxon>
        <taxon>Gammaproteobacteria</taxon>
        <taxon>Enterobacterales</taxon>
        <taxon>Enterobacteriaceae</taxon>
        <taxon>Salmonella</taxon>
    </lineage>
</organism>
<evidence type="ECO:0000259" key="7">
    <source>
        <dbReference type="Pfam" id="PF00588"/>
    </source>
</evidence>
<gene>
    <name evidence="9" type="primary">spoU</name>
    <name evidence="9" type="ORF">NCTC8297_00228</name>
</gene>
<evidence type="ECO:0000259" key="8">
    <source>
        <dbReference type="Pfam" id="PF12105"/>
    </source>
</evidence>
<evidence type="ECO:0000313" key="9">
    <source>
        <dbReference type="EMBL" id="SUG45068.1"/>
    </source>
</evidence>
<dbReference type="InterPro" id="IPR022724">
    <property type="entry name" value="rRNA_MeTrfase_SpoU_C"/>
</dbReference>
<reference evidence="9 10" key="1">
    <citation type="submission" date="2018-06" db="EMBL/GenBank/DDBJ databases">
        <authorList>
            <consortium name="Pathogen Informatics"/>
            <person name="Doyle S."/>
        </authorList>
    </citation>
    <scope>NUCLEOTIDE SEQUENCE [LARGE SCALE GENOMIC DNA]</scope>
    <source>
        <strain evidence="9 10">NCTC8297</strain>
    </source>
</reference>
<dbReference type="NCBIfam" id="NF008295">
    <property type="entry name" value="PRK11081.1"/>
    <property type="match status" value="1"/>
</dbReference>
<evidence type="ECO:0000256" key="6">
    <source>
        <dbReference type="ARBA" id="ARBA00022884"/>
    </source>
</evidence>
<proteinExistence type="predicted"/>
<dbReference type="PANTHER" id="PTHR43453:SF1">
    <property type="entry name" value="TRNA_RRNA METHYLTRANSFERASE SPOU TYPE DOMAIN-CONTAINING PROTEIN"/>
    <property type="match status" value="1"/>
</dbReference>
<dbReference type="GO" id="GO:0000049">
    <property type="term" value="F:tRNA binding"/>
    <property type="evidence" value="ECO:0007669"/>
    <property type="project" value="UniProtKB-KW"/>
</dbReference>
<keyword evidence="3 9" id="KW-0808">Transferase</keyword>
<dbReference type="EC" id="2.1.1.34" evidence="9"/>
<evidence type="ECO:0000256" key="2">
    <source>
        <dbReference type="ARBA" id="ARBA00022603"/>
    </source>
</evidence>
<dbReference type="CDD" id="cd18092">
    <property type="entry name" value="SpoU-like_TrmH"/>
    <property type="match status" value="1"/>
</dbReference>
<dbReference type="Pfam" id="PF00588">
    <property type="entry name" value="SpoU_methylase"/>
    <property type="match status" value="1"/>
</dbReference>
<keyword evidence="5" id="KW-0819">tRNA processing</keyword>
<keyword evidence="1" id="KW-0820">tRNA-binding</keyword>
<dbReference type="Pfam" id="PF12105">
    <property type="entry name" value="SpoU_methylas_C"/>
    <property type="match status" value="1"/>
</dbReference>
<dbReference type="InterPro" id="IPR012340">
    <property type="entry name" value="NA-bd_OB-fold"/>
</dbReference>
<dbReference type="InterPro" id="IPR029026">
    <property type="entry name" value="tRNA_m1G_MTases_N"/>
</dbReference>
<feature type="domain" description="RNA methyltransferase SpoU/TrmH type C-terminal" evidence="8">
    <location>
        <begin position="187"/>
        <end position="219"/>
    </location>
</feature>
<dbReference type="EMBL" id="UGXG01000002">
    <property type="protein sequence ID" value="SUG45068.1"/>
    <property type="molecule type" value="Genomic_DNA"/>
</dbReference>
<sequence>MNAQRYARICEMLARRQPDLTICMEQVHKPHNVSAIIRTADAVGVHEVHAVWPGSRMRTMASAAAGSNSWVQVKTHRTIGDAVAHLKGQGMQILATHLSDKAVDFREIDYTRPTCILMGQGENRYYSGSIRPGGSGYHHSYDRHGTVAERFPSPPRSFFMKPSASGKTRACICAKTACCRKMNSSACCFEGGYPVLAKVAKRKGLPYPRINQQGEIDADADWWGDDAGGRVVTMSGRLLDAVPLNSLTGVGAAQSSKLAKIGLHTVQDLLLHLPLRYEDRTHLYPIWRAPAWHLRYR</sequence>
<dbReference type="Proteomes" id="UP000254741">
    <property type="component" value="Unassembled WGS sequence"/>
</dbReference>